<evidence type="ECO:0000313" key="3">
    <source>
        <dbReference type="EMBL" id="EJK46773.1"/>
    </source>
</evidence>
<organism evidence="3 4">
    <name type="scientific">Thalassiosira oceanica</name>
    <name type="common">Marine diatom</name>
    <dbReference type="NCBI Taxonomy" id="159749"/>
    <lineage>
        <taxon>Eukaryota</taxon>
        <taxon>Sar</taxon>
        <taxon>Stramenopiles</taxon>
        <taxon>Ochrophyta</taxon>
        <taxon>Bacillariophyta</taxon>
        <taxon>Coscinodiscophyceae</taxon>
        <taxon>Thalassiosirophycidae</taxon>
        <taxon>Thalassiosirales</taxon>
        <taxon>Thalassiosiraceae</taxon>
        <taxon>Thalassiosira</taxon>
    </lineage>
</organism>
<evidence type="ECO:0000313" key="4">
    <source>
        <dbReference type="Proteomes" id="UP000266841"/>
    </source>
</evidence>
<feature type="region of interest" description="Disordered" evidence="1">
    <location>
        <begin position="883"/>
        <end position="922"/>
    </location>
</feature>
<feature type="compositionally biased region" description="Polar residues" evidence="1">
    <location>
        <begin position="1"/>
        <end position="12"/>
    </location>
</feature>
<feature type="region of interest" description="Disordered" evidence="1">
    <location>
        <begin position="105"/>
        <end position="126"/>
    </location>
</feature>
<gene>
    <name evidence="3" type="ORF">THAOC_34542</name>
</gene>
<dbReference type="EMBL" id="AGNL01047548">
    <property type="protein sequence ID" value="EJK46773.1"/>
    <property type="molecule type" value="Genomic_DNA"/>
</dbReference>
<feature type="compositionally biased region" description="Low complexity" evidence="1">
    <location>
        <begin position="328"/>
        <end position="338"/>
    </location>
</feature>
<accession>K0R2C1</accession>
<feature type="domain" description="Myb-like" evidence="2">
    <location>
        <begin position="760"/>
        <end position="813"/>
    </location>
</feature>
<feature type="compositionally biased region" description="Basic and acidic residues" evidence="1">
    <location>
        <begin position="353"/>
        <end position="362"/>
    </location>
</feature>
<dbReference type="PROSITE" id="PS50090">
    <property type="entry name" value="MYB_LIKE"/>
    <property type="match status" value="1"/>
</dbReference>
<reference evidence="3 4" key="1">
    <citation type="journal article" date="2012" name="Genome Biol.">
        <title>Genome and low-iron response of an oceanic diatom adapted to chronic iron limitation.</title>
        <authorList>
            <person name="Lommer M."/>
            <person name="Specht M."/>
            <person name="Roy A.S."/>
            <person name="Kraemer L."/>
            <person name="Andreson R."/>
            <person name="Gutowska M.A."/>
            <person name="Wolf J."/>
            <person name="Bergner S.V."/>
            <person name="Schilhabel M.B."/>
            <person name="Klostermeier U.C."/>
            <person name="Beiko R.G."/>
            <person name="Rosenstiel P."/>
            <person name="Hippler M."/>
            <person name="Laroche J."/>
        </authorList>
    </citation>
    <scope>NUCLEOTIDE SEQUENCE [LARGE SCALE GENOMIC DNA]</scope>
    <source>
        <strain evidence="3 4">CCMP1005</strain>
    </source>
</reference>
<sequence>MRTLDQSNSEKPNSFFSVSRRRQSSSLLPDDREEENIYTGGCPRSDEEVVHRTGRKDRRPCYFVSGHTRVHQALNPRLCASERPALSRPPKLAAEQHNNAAMENDHMASPDLQCGDDDDTSSLRRPFHNVPHQVVCQLPTRPSASQQLHQNQSNGKKRSRDDNASDNDTECSENECDESLLSDESDTDPDWGEFDDSDESLLSDESDTDPDWGEFDDSDESLLSDESDTDPDWGECDESVLSNESGNGDDGDSVASASHDGDIDTLLSCQYDRIEPAGQQCSYCDENARHVYIRRGSGGGDNVCICGGENCRDELLLVVDEGHTGLPTTTGGAAQTAQERADPPCTASSSTESDAHSTEPRRNLPNAYYFGNVRLDFCCKPPDDWQEEGVYPPEWVAVWKEWLVCSETLSGLSTKSGDSLEQVPPFMPWHLRDKTEQRCYAMGLHYAPFELVDALCKVCVDGHPSAVFCEDNDDLVSMTWALVARAFPNLDLYYSAVKYNIEPFYFNYGGSPLDELTIEDYDTVRSAYKPVVKCILRNFCTVLLSYATVDKTKRMFGGKKNFDSLVKECSSNIMSLDSSYEVEAAETLEMSLSHLGRRRHTHGGILTSDHPENLYHKRRPSLHTEQCRRYDAFLGMFIRKMTGNSSHEVTVGRNILQQRDLHGATRSPSKTSASRTERVHLCAVILTGSKTELDYEEAMRMASRIQAKGSRGTPLSGSIEHVLIAGTKALTGIDVSNGEGNDHVVKRCTKTILSSLMRKPNETQQGTWNDEEIRCVIDLEKKLHCCRNRFELISLAVPGKSPGRCRRKWEREMYERLKQMVEGGTPLTAEQSKVYERVKRGVERENKRRRDERAEYKRLKQMVEGGTPLTAEQSKVYERVKRRVEREKKRQRDERAEYNRLKQMVEGGTPRHRRAEQGLREG</sequence>
<evidence type="ECO:0000259" key="2">
    <source>
        <dbReference type="PROSITE" id="PS50090"/>
    </source>
</evidence>
<dbReference type="Proteomes" id="UP000266841">
    <property type="component" value="Unassembled WGS sequence"/>
</dbReference>
<feature type="region of interest" description="Disordered" evidence="1">
    <location>
        <begin position="140"/>
        <end position="259"/>
    </location>
</feature>
<protein>
    <recommendedName>
        <fullName evidence="2">Myb-like domain-containing protein</fullName>
    </recommendedName>
</protein>
<proteinExistence type="predicted"/>
<comment type="caution">
    <text evidence="3">The sequence shown here is derived from an EMBL/GenBank/DDBJ whole genome shotgun (WGS) entry which is preliminary data.</text>
</comment>
<dbReference type="CDD" id="cd00167">
    <property type="entry name" value="SANT"/>
    <property type="match status" value="1"/>
</dbReference>
<dbReference type="AlphaFoldDB" id="K0R2C1"/>
<keyword evidence="4" id="KW-1185">Reference proteome</keyword>
<feature type="compositionally biased region" description="Polar residues" evidence="1">
    <location>
        <begin position="140"/>
        <end position="154"/>
    </location>
</feature>
<feature type="region of interest" description="Disordered" evidence="1">
    <location>
        <begin position="1"/>
        <end position="58"/>
    </location>
</feature>
<dbReference type="InterPro" id="IPR001005">
    <property type="entry name" value="SANT/Myb"/>
</dbReference>
<name>K0R2C1_THAOC</name>
<feature type="region of interest" description="Disordered" evidence="1">
    <location>
        <begin position="327"/>
        <end position="362"/>
    </location>
</feature>
<feature type="compositionally biased region" description="Basic and acidic residues" evidence="1">
    <location>
        <begin position="883"/>
        <end position="900"/>
    </location>
</feature>
<evidence type="ECO:0000256" key="1">
    <source>
        <dbReference type="SAM" id="MobiDB-lite"/>
    </source>
</evidence>
<feature type="compositionally biased region" description="Acidic residues" evidence="1">
    <location>
        <begin position="164"/>
        <end position="238"/>
    </location>
</feature>